<comment type="subcellular location">
    <subcellularLocation>
        <location evidence="1">Cytoplasm</location>
        <location evidence="1">Cytoskeleton</location>
    </subcellularLocation>
</comment>
<dbReference type="Pfam" id="PF00241">
    <property type="entry name" value="Cofilin_ADF"/>
    <property type="match status" value="2"/>
</dbReference>
<dbReference type="KEGG" id="pic:PICST_72784"/>
<evidence type="ECO:0000313" key="11">
    <source>
        <dbReference type="Proteomes" id="UP000002258"/>
    </source>
</evidence>
<dbReference type="GO" id="GO:0051015">
    <property type="term" value="F:actin filament binding"/>
    <property type="evidence" value="ECO:0007669"/>
    <property type="project" value="TreeGrafter"/>
</dbReference>
<dbReference type="CDD" id="cd11284">
    <property type="entry name" value="ADF_Twf-C_like"/>
    <property type="match status" value="1"/>
</dbReference>
<feature type="domain" description="ADF-H" evidence="9">
    <location>
        <begin position="1"/>
        <end position="142"/>
    </location>
</feature>
<evidence type="ECO:0000256" key="8">
    <source>
        <dbReference type="SAM" id="MobiDB-lite"/>
    </source>
</evidence>
<dbReference type="CDD" id="cd11285">
    <property type="entry name" value="ADF_Twf-N_like"/>
    <property type="match status" value="1"/>
</dbReference>
<feature type="domain" description="ADF-H" evidence="9">
    <location>
        <begin position="198"/>
        <end position="336"/>
    </location>
</feature>
<dbReference type="GO" id="GO:0003785">
    <property type="term" value="F:actin monomer binding"/>
    <property type="evidence" value="ECO:0007669"/>
    <property type="project" value="TreeGrafter"/>
</dbReference>
<dbReference type="HOGENOM" id="CLU_031995_0_2_1"/>
<comment type="subunit">
    <text evidence="7">Interacts with G-actin; ADP-actin form.</text>
</comment>
<feature type="region of interest" description="Disordered" evidence="8">
    <location>
        <begin position="334"/>
        <end position="371"/>
    </location>
</feature>
<feature type="compositionally biased region" description="Low complexity" evidence="8">
    <location>
        <begin position="341"/>
        <end position="350"/>
    </location>
</feature>
<keyword evidence="6" id="KW-0206">Cytoskeleton</keyword>
<proteinExistence type="inferred from homology"/>
<dbReference type="Gene3D" id="3.40.20.10">
    <property type="entry name" value="Severin"/>
    <property type="match status" value="2"/>
</dbReference>
<accession>A3LVZ4</accession>
<dbReference type="GO" id="GO:0030042">
    <property type="term" value="P:actin filament depolymerization"/>
    <property type="evidence" value="ECO:0007669"/>
    <property type="project" value="TreeGrafter"/>
</dbReference>
<dbReference type="SMART" id="SM00102">
    <property type="entry name" value="ADF"/>
    <property type="match status" value="2"/>
</dbReference>
<dbReference type="Proteomes" id="UP000002258">
    <property type="component" value="Chromosome 5"/>
</dbReference>
<reference evidence="10 11" key="1">
    <citation type="journal article" date="2007" name="Nat. Biotechnol.">
        <title>Genome sequence of the lignocellulose-bioconverting and xylose-fermenting yeast Pichia stipitis.</title>
        <authorList>
            <person name="Jeffries T.W."/>
            <person name="Grigoriev I.V."/>
            <person name="Grimwood J."/>
            <person name="Laplaza J.M."/>
            <person name="Aerts A."/>
            <person name="Salamov A."/>
            <person name="Schmutz J."/>
            <person name="Lindquist E."/>
            <person name="Dehal P."/>
            <person name="Shapiro H."/>
            <person name="Jin Y.S."/>
            <person name="Passoth V."/>
            <person name="Richardson P.M."/>
        </authorList>
    </citation>
    <scope>NUCLEOTIDE SEQUENCE [LARGE SCALE GENOMIC DNA]</scope>
    <source>
        <strain evidence="11">ATCC 58785 / CBS 6054 / NBRC 10063 / NRRL Y-11545</strain>
    </source>
</reference>
<dbReference type="OrthoDB" id="10006997at2759"/>
<name>A3LVZ4_PICST</name>
<dbReference type="InterPro" id="IPR028458">
    <property type="entry name" value="Twinfilin"/>
</dbReference>
<dbReference type="SUPFAM" id="SSF55753">
    <property type="entry name" value="Actin depolymerizing proteins"/>
    <property type="match status" value="2"/>
</dbReference>
<evidence type="ECO:0000256" key="2">
    <source>
        <dbReference type="ARBA" id="ARBA00009557"/>
    </source>
</evidence>
<dbReference type="InterPro" id="IPR002108">
    <property type="entry name" value="ADF-H"/>
</dbReference>
<dbReference type="InterPro" id="IPR029006">
    <property type="entry name" value="ADF-H/Gelsolin-like_dom_sf"/>
</dbReference>
<evidence type="ECO:0000259" key="9">
    <source>
        <dbReference type="PROSITE" id="PS51263"/>
    </source>
</evidence>
<dbReference type="GO" id="GO:0051016">
    <property type="term" value="P:barbed-end actin filament capping"/>
    <property type="evidence" value="ECO:0007669"/>
    <property type="project" value="TreeGrafter"/>
</dbReference>
<dbReference type="RefSeq" id="XP_001385232.2">
    <property type="nucleotide sequence ID" value="XM_001385195.1"/>
</dbReference>
<evidence type="ECO:0000256" key="6">
    <source>
        <dbReference type="ARBA" id="ARBA00023212"/>
    </source>
</evidence>
<dbReference type="STRING" id="322104.A3LVZ4"/>
<keyword evidence="4" id="KW-0677">Repeat</keyword>
<dbReference type="FunCoup" id="A3LVZ4">
    <property type="interactions" value="412"/>
</dbReference>
<dbReference type="PANTHER" id="PTHR13759:SF1">
    <property type="entry name" value="TWINFILIN"/>
    <property type="match status" value="1"/>
</dbReference>
<keyword evidence="11" id="KW-1185">Reference proteome</keyword>
<protein>
    <submittedName>
        <fullName evidence="10">TWF1 is comprised almost entirely of two tandem repeats, each having sequence homology with cofilin</fullName>
    </submittedName>
</protein>
<comment type="similarity">
    <text evidence="2">Belongs to the actin-binding proteins ADF family. Twinfilin subfamily.</text>
</comment>
<dbReference type="GO" id="GO:0005737">
    <property type="term" value="C:cytoplasm"/>
    <property type="evidence" value="ECO:0007669"/>
    <property type="project" value="TreeGrafter"/>
</dbReference>
<keyword evidence="3" id="KW-0963">Cytoplasm</keyword>
<dbReference type="PROSITE" id="PS51263">
    <property type="entry name" value="ADF_H"/>
    <property type="match status" value="2"/>
</dbReference>
<evidence type="ECO:0000256" key="4">
    <source>
        <dbReference type="ARBA" id="ARBA00022737"/>
    </source>
</evidence>
<organism evidence="10 11">
    <name type="scientific">Scheffersomyces stipitis (strain ATCC 58785 / CBS 6054 / NBRC 10063 / NRRL Y-11545)</name>
    <name type="common">Yeast</name>
    <name type="synonym">Pichia stipitis</name>
    <dbReference type="NCBI Taxonomy" id="322104"/>
    <lineage>
        <taxon>Eukaryota</taxon>
        <taxon>Fungi</taxon>
        <taxon>Dikarya</taxon>
        <taxon>Ascomycota</taxon>
        <taxon>Saccharomycotina</taxon>
        <taxon>Pichiomycetes</taxon>
        <taxon>Debaryomycetaceae</taxon>
        <taxon>Scheffersomyces</taxon>
    </lineage>
</organism>
<evidence type="ECO:0000256" key="5">
    <source>
        <dbReference type="ARBA" id="ARBA00023203"/>
    </source>
</evidence>
<dbReference type="AlphaFoldDB" id="A3LVZ4"/>
<dbReference type="OMA" id="YLFKHTH"/>
<evidence type="ECO:0000256" key="7">
    <source>
        <dbReference type="ARBA" id="ARBA00038532"/>
    </source>
</evidence>
<dbReference type="PANTHER" id="PTHR13759">
    <property type="entry name" value="TWINFILIN"/>
    <property type="match status" value="1"/>
</dbReference>
<dbReference type="GO" id="GO:0005884">
    <property type="term" value="C:actin filament"/>
    <property type="evidence" value="ECO:0007669"/>
    <property type="project" value="TreeGrafter"/>
</dbReference>
<dbReference type="eggNOG" id="KOG1747">
    <property type="taxonomic scope" value="Eukaryota"/>
</dbReference>
<sequence length="371" mass="40381">MSTQSGITASKELLDSFKSLSSEPLIIKISDDNTELVTDSKLGAVSSGKEHLSSAFESVNAHLKESFPSPAYVVIPVDPTADDYVFISFIPDSAPIRSKMLYASTKNTLLTSLGSNKFSKSNSFAWTELEELTYEYYQKVISATNNDDVLSKDEKMLNELNTLQTLSLAGSTSSFKRELASMHSPSPSPSIHGPGNDNILYKFDSSLQEEFQSLSKNADTNKLITFNIDSASEVIKLTTSENGIALDSLLDSLAKANPVARPQYSIYNFYRGKYAFIYSCPSNSKVKDRMLYAASKVSLIHYLKTLLSEDSLTIDKSIEVGDLDEIELSELTVETEAATPSSVSSASSAGAGSGVGRQGLKFSKPKGPRRR</sequence>
<keyword evidence="5" id="KW-0009">Actin-binding</keyword>
<evidence type="ECO:0000313" key="10">
    <source>
        <dbReference type="EMBL" id="ABN67203.2"/>
    </source>
</evidence>
<dbReference type="GeneID" id="4839553"/>
<evidence type="ECO:0000256" key="3">
    <source>
        <dbReference type="ARBA" id="ARBA00022490"/>
    </source>
</evidence>
<evidence type="ECO:0000256" key="1">
    <source>
        <dbReference type="ARBA" id="ARBA00004245"/>
    </source>
</evidence>
<dbReference type="EMBL" id="CP000499">
    <property type="protein sequence ID" value="ABN67203.2"/>
    <property type="molecule type" value="Genomic_DNA"/>
</dbReference>
<gene>
    <name evidence="10" type="primary">TWF1</name>
    <name evidence="10" type="ORF">PICST_72784</name>
</gene>
<dbReference type="InParanoid" id="A3LVZ4"/>